<dbReference type="Gene3D" id="1.20.58.1000">
    <property type="entry name" value="Metal-sensitive repressor, helix protomer"/>
    <property type="match status" value="1"/>
</dbReference>
<dbReference type="Proteomes" id="UP001162318">
    <property type="component" value="Unassembled WGS sequence"/>
</dbReference>
<gene>
    <name evidence="2" type="ORF">N5J77_28985</name>
</gene>
<dbReference type="GO" id="GO:0045892">
    <property type="term" value="P:negative regulation of DNA-templated transcription"/>
    <property type="evidence" value="ECO:0007669"/>
    <property type="project" value="UniProtKB-ARBA"/>
</dbReference>
<sequence>MDNGELADRFRRIEQQIGEIRERVQSGHSKADILVAVHAAREVLALFGSDVIGDGITEELATTAASEDPNTRSQRLEALLDLLPYVAF</sequence>
<organism evidence="2 3">
    <name type="scientific">Sphingobium yanoikuyae</name>
    <name type="common">Sphingomonas yanoikuyae</name>
    <dbReference type="NCBI Taxonomy" id="13690"/>
    <lineage>
        <taxon>Bacteria</taxon>
        <taxon>Pseudomonadati</taxon>
        <taxon>Pseudomonadota</taxon>
        <taxon>Alphaproteobacteria</taxon>
        <taxon>Sphingomonadales</taxon>
        <taxon>Sphingomonadaceae</taxon>
        <taxon>Sphingobium</taxon>
    </lineage>
</organism>
<proteinExistence type="inferred from homology"/>
<evidence type="ECO:0000313" key="2">
    <source>
        <dbReference type="EMBL" id="MDH2135168.1"/>
    </source>
</evidence>
<dbReference type="Pfam" id="PF02583">
    <property type="entry name" value="Trns_repr_metal"/>
    <property type="match status" value="1"/>
</dbReference>
<evidence type="ECO:0000256" key="1">
    <source>
        <dbReference type="ARBA" id="ARBA00005260"/>
    </source>
</evidence>
<protein>
    <submittedName>
        <fullName evidence="2">Metal-sensing transcriptional repressor</fullName>
    </submittedName>
</protein>
<dbReference type="GO" id="GO:0046872">
    <property type="term" value="F:metal ion binding"/>
    <property type="evidence" value="ECO:0007669"/>
    <property type="project" value="InterPro"/>
</dbReference>
<dbReference type="InterPro" id="IPR038390">
    <property type="entry name" value="Metal_Tscrpt_repr_sf"/>
</dbReference>
<dbReference type="InterPro" id="IPR003735">
    <property type="entry name" value="Metal_Tscrpt_repr"/>
</dbReference>
<comment type="caution">
    <text evidence="2">The sequence shown here is derived from an EMBL/GenBank/DDBJ whole genome shotgun (WGS) entry which is preliminary data.</text>
</comment>
<name>A0AA42X2E7_SPHYA</name>
<evidence type="ECO:0000313" key="3">
    <source>
        <dbReference type="Proteomes" id="UP001162318"/>
    </source>
</evidence>
<reference evidence="2" key="1">
    <citation type="submission" date="2022-09" db="EMBL/GenBank/DDBJ databases">
        <title>Intensive care unit water sources are persistently colonized with multi-drug resistant bacteria and are the site of extensive horizontal gene transfer of antibiotic resistance genes.</title>
        <authorList>
            <person name="Diorio-Toth L."/>
        </authorList>
    </citation>
    <scope>NUCLEOTIDE SEQUENCE</scope>
    <source>
        <strain evidence="2">GD03659</strain>
    </source>
</reference>
<dbReference type="GO" id="GO:0003677">
    <property type="term" value="F:DNA binding"/>
    <property type="evidence" value="ECO:0007669"/>
    <property type="project" value="InterPro"/>
</dbReference>
<dbReference type="RefSeq" id="WP_279729896.1">
    <property type="nucleotide sequence ID" value="NZ_JAOCKX010000091.1"/>
</dbReference>
<comment type="similarity">
    <text evidence="1">Belongs to the FrmR/RcnR family.</text>
</comment>
<dbReference type="AlphaFoldDB" id="A0AA42X2E7"/>
<accession>A0AA42X2E7</accession>
<dbReference type="EMBL" id="JAOCKX010000091">
    <property type="protein sequence ID" value="MDH2135168.1"/>
    <property type="molecule type" value="Genomic_DNA"/>
</dbReference>